<evidence type="ECO:0000313" key="8">
    <source>
        <dbReference type="Proteomes" id="UP001500466"/>
    </source>
</evidence>
<evidence type="ECO:0000256" key="4">
    <source>
        <dbReference type="ARBA" id="ARBA00023163"/>
    </source>
</evidence>
<evidence type="ECO:0000256" key="1">
    <source>
        <dbReference type="ARBA" id="ARBA00022491"/>
    </source>
</evidence>
<dbReference type="EMBL" id="BAABHS010000002">
    <property type="protein sequence ID" value="GAA4949280.1"/>
    <property type="molecule type" value="Genomic_DNA"/>
</dbReference>
<evidence type="ECO:0000256" key="3">
    <source>
        <dbReference type="ARBA" id="ARBA00023125"/>
    </source>
</evidence>
<organism evidence="7 8">
    <name type="scientific">Yinghuangia aomiensis</name>
    <dbReference type="NCBI Taxonomy" id="676205"/>
    <lineage>
        <taxon>Bacteria</taxon>
        <taxon>Bacillati</taxon>
        <taxon>Actinomycetota</taxon>
        <taxon>Actinomycetes</taxon>
        <taxon>Kitasatosporales</taxon>
        <taxon>Streptomycetaceae</taxon>
        <taxon>Yinghuangia</taxon>
    </lineage>
</organism>
<dbReference type="RefSeq" id="WP_345673742.1">
    <property type="nucleotide sequence ID" value="NZ_BAABHS010000002.1"/>
</dbReference>
<comment type="caution">
    <text evidence="7">The sequence shown here is derived from an EMBL/GenBank/DDBJ whole genome shotgun (WGS) entry which is preliminary data.</text>
</comment>
<dbReference type="InterPro" id="IPR001647">
    <property type="entry name" value="HTH_TetR"/>
</dbReference>
<gene>
    <name evidence="7" type="ORF">GCM10023205_07070</name>
</gene>
<dbReference type="PANTHER" id="PTHR30055">
    <property type="entry name" value="HTH-TYPE TRANSCRIPTIONAL REGULATOR RUTR"/>
    <property type="match status" value="1"/>
</dbReference>
<evidence type="ECO:0000256" key="2">
    <source>
        <dbReference type="ARBA" id="ARBA00023015"/>
    </source>
</evidence>
<sequence>MGRPRRALLSADLIVREALALIDADGVEAFSMPKLAARLGVKSASLYNHVDGRPAIVEGIRVLIVDEMDMSGFADRPWSEALIAWGRSYRTAFARHPNVIGLITTTTVTSPATLDMFETVVDALARGGWPPETIVPVLTSVENFLVGASFDQAAPDVMIDVAEREHEVPQLAAALRAAGTAKAGRAEVAFELGLAALIDGLAARLAALTDGPA</sequence>
<dbReference type="InterPro" id="IPR003012">
    <property type="entry name" value="Tet_transcr_reg_TetR"/>
</dbReference>
<feature type="DNA-binding region" description="H-T-H motif" evidence="5">
    <location>
        <begin position="31"/>
        <end position="50"/>
    </location>
</feature>
<keyword evidence="8" id="KW-1185">Reference proteome</keyword>
<dbReference type="PANTHER" id="PTHR30055:SF151">
    <property type="entry name" value="TRANSCRIPTIONAL REGULATORY PROTEIN"/>
    <property type="match status" value="1"/>
</dbReference>
<dbReference type="InterPro" id="IPR004111">
    <property type="entry name" value="Repressor_TetR_C"/>
</dbReference>
<dbReference type="Proteomes" id="UP001500466">
    <property type="component" value="Unassembled WGS sequence"/>
</dbReference>
<dbReference type="PROSITE" id="PS50977">
    <property type="entry name" value="HTH_TETR_2"/>
    <property type="match status" value="1"/>
</dbReference>
<reference evidence="8" key="1">
    <citation type="journal article" date="2019" name="Int. J. Syst. Evol. Microbiol.">
        <title>The Global Catalogue of Microorganisms (GCM) 10K type strain sequencing project: providing services to taxonomists for standard genome sequencing and annotation.</title>
        <authorList>
            <consortium name="The Broad Institute Genomics Platform"/>
            <consortium name="The Broad Institute Genome Sequencing Center for Infectious Disease"/>
            <person name="Wu L."/>
            <person name="Ma J."/>
        </authorList>
    </citation>
    <scope>NUCLEOTIDE SEQUENCE [LARGE SCALE GENOMIC DNA]</scope>
    <source>
        <strain evidence="8">JCM 17986</strain>
    </source>
</reference>
<dbReference type="InterPro" id="IPR050109">
    <property type="entry name" value="HTH-type_TetR-like_transc_reg"/>
</dbReference>
<keyword evidence="1" id="KW-0678">Repressor</keyword>
<accession>A0ABP9GR47</accession>
<dbReference type="Pfam" id="PF00440">
    <property type="entry name" value="TetR_N"/>
    <property type="match status" value="1"/>
</dbReference>
<dbReference type="SUPFAM" id="SSF48498">
    <property type="entry name" value="Tetracyclin repressor-like, C-terminal domain"/>
    <property type="match status" value="1"/>
</dbReference>
<evidence type="ECO:0000256" key="5">
    <source>
        <dbReference type="PROSITE-ProRule" id="PRU00335"/>
    </source>
</evidence>
<dbReference type="InterPro" id="IPR009057">
    <property type="entry name" value="Homeodomain-like_sf"/>
</dbReference>
<evidence type="ECO:0000313" key="7">
    <source>
        <dbReference type="EMBL" id="GAA4949280.1"/>
    </source>
</evidence>
<feature type="domain" description="HTH tetR-type" evidence="6">
    <location>
        <begin position="8"/>
        <end position="68"/>
    </location>
</feature>
<dbReference type="Pfam" id="PF02909">
    <property type="entry name" value="TetR_C_1"/>
    <property type="match status" value="1"/>
</dbReference>
<dbReference type="PRINTS" id="PR00400">
    <property type="entry name" value="TETREPRESSOR"/>
</dbReference>
<evidence type="ECO:0000259" key="6">
    <source>
        <dbReference type="PROSITE" id="PS50977"/>
    </source>
</evidence>
<proteinExistence type="predicted"/>
<keyword evidence="2" id="KW-0805">Transcription regulation</keyword>
<dbReference type="InterPro" id="IPR036271">
    <property type="entry name" value="Tet_transcr_reg_TetR-rel_C_sf"/>
</dbReference>
<protein>
    <submittedName>
        <fullName evidence="7">TetR/AcrR family transcriptional regulator C-terminal domain-containing protein</fullName>
    </submittedName>
</protein>
<dbReference type="Gene3D" id="1.10.357.10">
    <property type="entry name" value="Tetracycline Repressor, domain 2"/>
    <property type="match status" value="1"/>
</dbReference>
<keyword evidence="4" id="KW-0804">Transcription</keyword>
<name>A0ABP9GR47_9ACTN</name>
<dbReference type="SUPFAM" id="SSF46689">
    <property type="entry name" value="Homeodomain-like"/>
    <property type="match status" value="1"/>
</dbReference>
<keyword evidence="3 5" id="KW-0238">DNA-binding</keyword>